<evidence type="ECO:0000256" key="3">
    <source>
        <dbReference type="ARBA" id="ARBA00022538"/>
    </source>
</evidence>
<comment type="caution">
    <text evidence="14">The sequence shown here is derived from an EMBL/GenBank/DDBJ whole genome shotgun (WGS) entry which is preliminary data.</text>
</comment>
<dbReference type="EMBL" id="JAUJEA010000002">
    <property type="protein sequence ID" value="MDN5201320.1"/>
    <property type="molecule type" value="Genomic_DNA"/>
</dbReference>
<keyword evidence="5" id="KW-0631">Potassium channel</keyword>
<proteinExistence type="predicted"/>
<evidence type="ECO:0000256" key="7">
    <source>
        <dbReference type="ARBA" id="ARBA00022958"/>
    </source>
</evidence>
<dbReference type="Gene3D" id="1.10.287.70">
    <property type="match status" value="1"/>
</dbReference>
<evidence type="ECO:0000256" key="4">
    <source>
        <dbReference type="ARBA" id="ARBA00022692"/>
    </source>
</evidence>
<keyword evidence="10 12" id="KW-0472">Membrane</keyword>
<evidence type="ECO:0000256" key="6">
    <source>
        <dbReference type="ARBA" id="ARBA00022882"/>
    </source>
</evidence>
<dbReference type="InterPro" id="IPR027359">
    <property type="entry name" value="Volt_channel_dom_sf"/>
</dbReference>
<evidence type="ECO:0000256" key="1">
    <source>
        <dbReference type="ARBA" id="ARBA00004141"/>
    </source>
</evidence>
<evidence type="ECO:0000313" key="15">
    <source>
        <dbReference type="Proteomes" id="UP001172082"/>
    </source>
</evidence>
<evidence type="ECO:0000256" key="2">
    <source>
        <dbReference type="ARBA" id="ARBA00022448"/>
    </source>
</evidence>
<dbReference type="Proteomes" id="UP001172082">
    <property type="component" value="Unassembled WGS sequence"/>
</dbReference>
<feature type="transmembrane region" description="Helical" evidence="12">
    <location>
        <begin position="190"/>
        <end position="206"/>
    </location>
</feature>
<dbReference type="SUPFAM" id="SSF81324">
    <property type="entry name" value="Voltage-gated potassium channels"/>
    <property type="match status" value="1"/>
</dbReference>
<dbReference type="Gene3D" id="1.20.120.350">
    <property type="entry name" value="Voltage-gated potassium channels. Chain C"/>
    <property type="match status" value="1"/>
</dbReference>
<evidence type="ECO:0000256" key="12">
    <source>
        <dbReference type="SAM" id="Phobius"/>
    </source>
</evidence>
<keyword evidence="6" id="KW-0851">Voltage-gated channel</keyword>
<evidence type="ECO:0000256" key="10">
    <source>
        <dbReference type="ARBA" id="ARBA00023136"/>
    </source>
</evidence>
<keyword evidence="8 12" id="KW-1133">Transmembrane helix</keyword>
<feature type="transmembrane region" description="Helical" evidence="12">
    <location>
        <begin position="93"/>
        <end position="117"/>
    </location>
</feature>
<name>A0ABT8KKS3_9BACT</name>
<dbReference type="PANTHER" id="PTHR11537:SF254">
    <property type="entry name" value="POTASSIUM VOLTAGE-GATED CHANNEL PROTEIN SHAB"/>
    <property type="match status" value="1"/>
</dbReference>
<keyword evidence="4 12" id="KW-0812">Transmembrane</keyword>
<dbReference type="Pfam" id="PF00520">
    <property type="entry name" value="Ion_trans"/>
    <property type="match status" value="1"/>
</dbReference>
<keyword evidence="9" id="KW-0406">Ion transport</keyword>
<dbReference type="InterPro" id="IPR028325">
    <property type="entry name" value="VG_K_chnl"/>
</dbReference>
<feature type="transmembrane region" description="Helical" evidence="12">
    <location>
        <begin position="157"/>
        <end position="178"/>
    </location>
</feature>
<dbReference type="RefSeq" id="WP_346751346.1">
    <property type="nucleotide sequence ID" value="NZ_JAUJEA010000002.1"/>
</dbReference>
<keyword evidence="15" id="KW-1185">Reference proteome</keyword>
<keyword evidence="3" id="KW-0633">Potassium transport</keyword>
<comment type="subcellular location">
    <subcellularLocation>
        <location evidence="1">Membrane</location>
        <topology evidence="1">Multi-pass membrane protein</topology>
    </subcellularLocation>
</comment>
<organism evidence="14 15">
    <name type="scientific">Splendidivirga corallicola</name>
    <dbReference type="NCBI Taxonomy" id="3051826"/>
    <lineage>
        <taxon>Bacteria</taxon>
        <taxon>Pseudomonadati</taxon>
        <taxon>Bacteroidota</taxon>
        <taxon>Cytophagia</taxon>
        <taxon>Cytophagales</taxon>
        <taxon>Splendidivirgaceae</taxon>
        <taxon>Splendidivirga</taxon>
    </lineage>
</organism>
<evidence type="ECO:0000256" key="8">
    <source>
        <dbReference type="ARBA" id="ARBA00022989"/>
    </source>
</evidence>
<dbReference type="PRINTS" id="PR00169">
    <property type="entry name" value="KCHANNEL"/>
</dbReference>
<keyword evidence="2" id="KW-0813">Transport</keyword>
<feature type="domain" description="Ion transport" evidence="13">
    <location>
        <begin position="23"/>
        <end position="243"/>
    </location>
</feature>
<feature type="transmembrane region" description="Helical" evidence="12">
    <location>
        <begin position="60"/>
        <end position="81"/>
    </location>
</feature>
<keyword evidence="7" id="KW-0630">Potassium</keyword>
<evidence type="ECO:0000256" key="9">
    <source>
        <dbReference type="ARBA" id="ARBA00023065"/>
    </source>
</evidence>
<accession>A0ABT8KKS3</accession>
<evidence type="ECO:0000313" key="14">
    <source>
        <dbReference type="EMBL" id="MDN5201320.1"/>
    </source>
</evidence>
<evidence type="ECO:0000256" key="11">
    <source>
        <dbReference type="ARBA" id="ARBA00023303"/>
    </source>
</evidence>
<keyword evidence="11" id="KW-0407">Ion channel</keyword>
<protein>
    <submittedName>
        <fullName evidence="14">Ion transporter</fullName>
    </submittedName>
</protein>
<dbReference type="InterPro" id="IPR005821">
    <property type="entry name" value="Ion_trans_dom"/>
</dbReference>
<feature type="transmembrane region" description="Helical" evidence="12">
    <location>
        <begin position="20"/>
        <end position="40"/>
    </location>
</feature>
<evidence type="ECO:0000256" key="5">
    <source>
        <dbReference type="ARBA" id="ARBA00022826"/>
    </source>
</evidence>
<dbReference type="PANTHER" id="PTHR11537">
    <property type="entry name" value="VOLTAGE-GATED POTASSIUM CHANNEL"/>
    <property type="match status" value="1"/>
</dbReference>
<feature type="transmembrane region" description="Helical" evidence="12">
    <location>
        <begin position="218"/>
        <end position="238"/>
    </location>
</feature>
<evidence type="ECO:0000259" key="13">
    <source>
        <dbReference type="Pfam" id="PF00520"/>
    </source>
</evidence>
<sequence>MSLRRKIFEIIHQDKNASKLNGAFSLFVMILILLNVLAIILESFKGARDAYSDFFHDFEIFSVAVFTIEYLLRIWTCDLLYKESNKLKAMSKFIFSPLGLIDLLAILPFYLPLIIAFDMRFVRILRVVRLIRIFKLNRYSSSLKLIMDVIKEKKAELGVTLFMSFVLLFISSTLMFYIEGSIQPEAFPNILATFWWAIATLTTVGYGDVYPVTEWGKILSSIIAILGIGMVALPTGLISSEFMDKFSGTKKEEAKSVKYCPHCGEKIHK</sequence>
<gene>
    <name evidence="14" type="ORF">QQ008_08105</name>
</gene>
<reference evidence="14" key="1">
    <citation type="submission" date="2023-06" db="EMBL/GenBank/DDBJ databases">
        <title>Genomic of Parafulvivirga corallium.</title>
        <authorList>
            <person name="Wang G."/>
        </authorList>
    </citation>
    <scope>NUCLEOTIDE SEQUENCE</scope>
    <source>
        <strain evidence="14">BMA10</strain>
    </source>
</reference>